<sequence>MSAAACVTHFTAAVAQVSAPGALPSPAGSRPPRAPQAAQTYGGTVTVHTGGRYDSHLLLPVIPD</sequence>
<feature type="region of interest" description="Disordered" evidence="1">
    <location>
        <begin position="19"/>
        <end position="38"/>
    </location>
</feature>
<keyword evidence="3" id="KW-1185">Reference proteome</keyword>
<dbReference type="AlphaFoldDB" id="A0A1G9W7G8"/>
<accession>A0A1G9W7G8</accession>
<dbReference type="SUPFAM" id="SSF49785">
    <property type="entry name" value="Galactose-binding domain-like"/>
    <property type="match status" value="1"/>
</dbReference>
<reference evidence="2 3" key="1">
    <citation type="submission" date="2016-10" db="EMBL/GenBank/DDBJ databases">
        <authorList>
            <person name="de Groot N.N."/>
        </authorList>
    </citation>
    <scope>NUCLEOTIDE SEQUENCE [LARGE SCALE GENOMIC DNA]</scope>
    <source>
        <strain evidence="2 3">CGMCC 4.2022</strain>
    </source>
</reference>
<dbReference type="Gene3D" id="2.60.120.260">
    <property type="entry name" value="Galactose-binding domain-like"/>
    <property type="match status" value="1"/>
</dbReference>
<dbReference type="EMBL" id="FNIE01000001">
    <property type="protein sequence ID" value="SDM80468.1"/>
    <property type="molecule type" value="Genomic_DNA"/>
</dbReference>
<dbReference type="InterPro" id="IPR008979">
    <property type="entry name" value="Galactose-bd-like_sf"/>
</dbReference>
<evidence type="ECO:0000313" key="2">
    <source>
        <dbReference type="EMBL" id="SDM80468.1"/>
    </source>
</evidence>
<protein>
    <submittedName>
        <fullName evidence="2">Uncharacterized protein</fullName>
    </submittedName>
</protein>
<name>A0A1G9W7G8_9ACTN</name>
<proteinExistence type="predicted"/>
<dbReference type="Proteomes" id="UP000199341">
    <property type="component" value="Unassembled WGS sequence"/>
</dbReference>
<gene>
    <name evidence="2" type="ORF">SAMN05216259_101542</name>
</gene>
<evidence type="ECO:0000256" key="1">
    <source>
        <dbReference type="SAM" id="MobiDB-lite"/>
    </source>
</evidence>
<evidence type="ECO:0000313" key="3">
    <source>
        <dbReference type="Proteomes" id="UP000199341"/>
    </source>
</evidence>
<organism evidence="2 3">
    <name type="scientific">Actinacidiphila guanduensis</name>
    <dbReference type="NCBI Taxonomy" id="310781"/>
    <lineage>
        <taxon>Bacteria</taxon>
        <taxon>Bacillati</taxon>
        <taxon>Actinomycetota</taxon>
        <taxon>Actinomycetes</taxon>
        <taxon>Kitasatosporales</taxon>
        <taxon>Streptomycetaceae</taxon>
        <taxon>Actinacidiphila</taxon>
    </lineage>
</organism>